<dbReference type="Gramene" id="PUZ49912">
    <property type="protein sequence ID" value="PUZ49912"/>
    <property type="gene ID" value="GQ55_6G017200"/>
</dbReference>
<proteinExistence type="predicted"/>
<organism evidence="2 3">
    <name type="scientific">Panicum hallii var. hallii</name>
    <dbReference type="NCBI Taxonomy" id="1504633"/>
    <lineage>
        <taxon>Eukaryota</taxon>
        <taxon>Viridiplantae</taxon>
        <taxon>Streptophyta</taxon>
        <taxon>Embryophyta</taxon>
        <taxon>Tracheophyta</taxon>
        <taxon>Spermatophyta</taxon>
        <taxon>Magnoliopsida</taxon>
        <taxon>Liliopsida</taxon>
        <taxon>Poales</taxon>
        <taxon>Poaceae</taxon>
        <taxon>PACMAD clade</taxon>
        <taxon>Panicoideae</taxon>
        <taxon>Panicodae</taxon>
        <taxon>Paniceae</taxon>
        <taxon>Panicinae</taxon>
        <taxon>Panicum</taxon>
        <taxon>Panicum sect. Panicum</taxon>
    </lineage>
</organism>
<dbReference type="AlphaFoldDB" id="A0A2T7D2Y1"/>
<protein>
    <submittedName>
        <fullName evidence="2">Uncharacterized protein</fullName>
    </submittedName>
</protein>
<gene>
    <name evidence="2" type="ORF">GQ55_6G017200</name>
</gene>
<evidence type="ECO:0000313" key="3">
    <source>
        <dbReference type="Proteomes" id="UP000244336"/>
    </source>
</evidence>
<feature type="region of interest" description="Disordered" evidence="1">
    <location>
        <begin position="33"/>
        <end position="60"/>
    </location>
</feature>
<accession>A0A2T7D2Y1</accession>
<dbReference type="EMBL" id="CM009754">
    <property type="protein sequence ID" value="PUZ49912.1"/>
    <property type="molecule type" value="Genomic_DNA"/>
</dbReference>
<dbReference type="Proteomes" id="UP000244336">
    <property type="component" value="Chromosome 6"/>
</dbReference>
<keyword evidence="3" id="KW-1185">Reference proteome</keyword>
<evidence type="ECO:0000313" key="2">
    <source>
        <dbReference type="EMBL" id="PUZ49912.1"/>
    </source>
</evidence>
<evidence type="ECO:0000256" key="1">
    <source>
        <dbReference type="SAM" id="MobiDB-lite"/>
    </source>
</evidence>
<reference evidence="2 3" key="1">
    <citation type="submission" date="2018-04" db="EMBL/GenBank/DDBJ databases">
        <title>WGS assembly of Panicum hallii var. hallii HAL2.</title>
        <authorList>
            <person name="Lovell J."/>
            <person name="Jenkins J."/>
            <person name="Lowry D."/>
            <person name="Mamidi S."/>
            <person name="Sreedasyam A."/>
            <person name="Weng X."/>
            <person name="Barry K."/>
            <person name="Bonette J."/>
            <person name="Campitelli B."/>
            <person name="Daum C."/>
            <person name="Gordon S."/>
            <person name="Gould B."/>
            <person name="Lipzen A."/>
            <person name="MacQueen A."/>
            <person name="Palacio-Mejia J."/>
            <person name="Plott C."/>
            <person name="Shakirov E."/>
            <person name="Shu S."/>
            <person name="Yoshinaga Y."/>
            <person name="Zane M."/>
            <person name="Rokhsar D."/>
            <person name="Grimwood J."/>
            <person name="Schmutz J."/>
            <person name="Juenger T."/>
        </authorList>
    </citation>
    <scope>NUCLEOTIDE SEQUENCE [LARGE SCALE GENOMIC DNA]</scope>
    <source>
        <strain evidence="3">cv. HAL2</strain>
    </source>
</reference>
<name>A0A2T7D2Y1_9POAL</name>
<sequence>MAVTSSVGMPGYLPAFTEEMALLTVSTARISSIEGKRQNDAPSSMLGPDHDPGDKLCNGT</sequence>